<evidence type="ECO:0008006" key="3">
    <source>
        <dbReference type="Google" id="ProtNLM"/>
    </source>
</evidence>
<accession>A0A017T598</accession>
<dbReference type="EMBL" id="ASRX01000034">
    <property type="protein sequence ID" value="EYF04409.1"/>
    <property type="molecule type" value="Genomic_DNA"/>
</dbReference>
<name>A0A017T598_9BACT</name>
<dbReference type="Proteomes" id="UP000019678">
    <property type="component" value="Unassembled WGS sequence"/>
</dbReference>
<gene>
    <name evidence="1" type="ORF">CAP_4548</name>
</gene>
<protein>
    <recommendedName>
        <fullName evidence="3">Peptidase S24/S26A/S26B/S26C domain-containing protein</fullName>
    </recommendedName>
</protein>
<reference evidence="1 2" key="1">
    <citation type="submission" date="2013-05" db="EMBL/GenBank/DDBJ databases">
        <title>Genome assembly of Chondromyces apiculatus DSM 436.</title>
        <authorList>
            <person name="Sharma G."/>
            <person name="Khatri I."/>
            <person name="Kaur C."/>
            <person name="Mayilraj S."/>
            <person name="Subramanian S."/>
        </authorList>
    </citation>
    <scope>NUCLEOTIDE SEQUENCE [LARGE SCALE GENOMIC DNA]</scope>
    <source>
        <strain evidence="1 2">DSM 436</strain>
    </source>
</reference>
<proteinExistence type="predicted"/>
<organism evidence="1 2">
    <name type="scientific">Chondromyces apiculatus DSM 436</name>
    <dbReference type="NCBI Taxonomy" id="1192034"/>
    <lineage>
        <taxon>Bacteria</taxon>
        <taxon>Pseudomonadati</taxon>
        <taxon>Myxococcota</taxon>
        <taxon>Polyangia</taxon>
        <taxon>Polyangiales</taxon>
        <taxon>Polyangiaceae</taxon>
        <taxon>Chondromyces</taxon>
    </lineage>
</organism>
<dbReference type="AlphaFoldDB" id="A0A017T598"/>
<comment type="caution">
    <text evidence="1">The sequence shown here is derived from an EMBL/GenBank/DDBJ whole genome shotgun (WGS) entry which is preliminary data.</text>
</comment>
<evidence type="ECO:0000313" key="2">
    <source>
        <dbReference type="Proteomes" id="UP000019678"/>
    </source>
</evidence>
<sequence>MQRSMAALLALWDALRERSGPFFVEMRGASMWPAAPEGSLLSVVPCAARALSPGELVMFRRGATVVTHRVVRVEAGGEVICWGDALLERDAPVAAEDVLGRATVVRRGPLLVPARSVVRASLRTGWVAVRRVGAGAARLAGQARAELRR</sequence>
<dbReference type="STRING" id="1192034.CAP_4548"/>
<keyword evidence="2" id="KW-1185">Reference proteome</keyword>
<evidence type="ECO:0000313" key="1">
    <source>
        <dbReference type="EMBL" id="EYF04409.1"/>
    </source>
</evidence>